<keyword evidence="1" id="KW-1133">Transmembrane helix</keyword>
<name>A0A5X3P1H9_SALET</name>
<keyword evidence="1" id="KW-0472">Membrane</keyword>
<sequence>MDIHTFHCLKYLGIFVCKLVRGMACQRYAKGLVYLFDLFYILTNNLVCLMDKDKVIDKLMLTF</sequence>
<accession>A0A5X3P1H9</accession>
<evidence type="ECO:0000256" key="1">
    <source>
        <dbReference type="SAM" id="Phobius"/>
    </source>
</evidence>
<comment type="caution">
    <text evidence="2">The sequence shown here is derived from an EMBL/GenBank/DDBJ whole genome shotgun (WGS) entry which is preliminary data.</text>
</comment>
<dbReference type="EMBL" id="AAHRRA010000012">
    <property type="protein sequence ID" value="EBZ6052530.1"/>
    <property type="molecule type" value="Genomic_DNA"/>
</dbReference>
<gene>
    <name evidence="2" type="ORF">D2118_13815</name>
</gene>
<keyword evidence="1" id="KW-0812">Transmembrane</keyword>
<organism evidence="2">
    <name type="scientific">Salmonella enterica subsp. enterica serovar Weslaco</name>
    <dbReference type="NCBI Taxonomy" id="1243597"/>
    <lineage>
        <taxon>Bacteria</taxon>
        <taxon>Pseudomonadati</taxon>
        <taxon>Pseudomonadota</taxon>
        <taxon>Gammaproteobacteria</taxon>
        <taxon>Enterobacterales</taxon>
        <taxon>Enterobacteriaceae</taxon>
        <taxon>Salmonella</taxon>
    </lineage>
</organism>
<proteinExistence type="predicted"/>
<evidence type="ECO:0000313" key="2">
    <source>
        <dbReference type="EMBL" id="EBZ6052530.1"/>
    </source>
</evidence>
<reference evidence="2" key="1">
    <citation type="submission" date="2018-10" db="EMBL/GenBank/DDBJ databases">
        <authorList>
            <consortium name="GenomeTrakr network: Whole genome sequencing for foodborne pathogen traceback"/>
        </authorList>
    </citation>
    <scope>NUCLEOTIDE SEQUENCE</scope>
    <source>
        <strain evidence="2">FDA00013435</strain>
    </source>
</reference>
<protein>
    <submittedName>
        <fullName evidence="2">Uncharacterized protein</fullName>
    </submittedName>
</protein>
<feature type="transmembrane region" description="Helical" evidence="1">
    <location>
        <begin position="31"/>
        <end position="50"/>
    </location>
</feature>
<dbReference type="AlphaFoldDB" id="A0A5X3P1H9"/>